<keyword evidence="3" id="KW-0687">Ribonucleoprotein</keyword>
<name>A0ABD5FL90_ENTCA</name>
<feature type="domain" description="S1 motif" evidence="5">
    <location>
        <begin position="29"/>
        <end position="102"/>
    </location>
</feature>
<dbReference type="SMART" id="SM00316">
    <property type="entry name" value="S1"/>
    <property type="match status" value="4"/>
</dbReference>
<dbReference type="InterPro" id="IPR012340">
    <property type="entry name" value="NA-bd_OB-fold"/>
</dbReference>
<feature type="region of interest" description="Disordered" evidence="4">
    <location>
        <begin position="366"/>
        <end position="404"/>
    </location>
</feature>
<comment type="caution">
    <text evidence="6">The sequence shown here is derived from an EMBL/GenBank/DDBJ whole genome shotgun (WGS) entry which is preliminary data.</text>
</comment>
<dbReference type="FunFam" id="2.40.50.140:FF:000051">
    <property type="entry name" value="RNA-binding transcriptional accessory protein"/>
    <property type="match status" value="2"/>
</dbReference>
<evidence type="ECO:0000256" key="1">
    <source>
        <dbReference type="ARBA" id="ARBA00006767"/>
    </source>
</evidence>
<dbReference type="InterPro" id="IPR003029">
    <property type="entry name" value="S1_domain"/>
</dbReference>
<dbReference type="GO" id="GO:0005737">
    <property type="term" value="C:cytoplasm"/>
    <property type="evidence" value="ECO:0007669"/>
    <property type="project" value="UniProtKB-ARBA"/>
</dbReference>
<dbReference type="CDD" id="cd05687">
    <property type="entry name" value="S1_RPS1_repeat_ec1_hs1"/>
    <property type="match status" value="1"/>
</dbReference>
<evidence type="ECO:0000313" key="6">
    <source>
        <dbReference type="EMBL" id="MDT2982980.1"/>
    </source>
</evidence>
<proteinExistence type="inferred from homology"/>
<dbReference type="RefSeq" id="WP_060792336.1">
    <property type="nucleotide sequence ID" value="NZ_BAAAXK010000017.1"/>
</dbReference>
<feature type="domain" description="S1 motif" evidence="5">
    <location>
        <begin position="120"/>
        <end position="185"/>
    </location>
</feature>
<dbReference type="GO" id="GO:0003729">
    <property type="term" value="F:mRNA binding"/>
    <property type="evidence" value="ECO:0007669"/>
    <property type="project" value="UniProtKB-ARBA"/>
</dbReference>
<dbReference type="CDD" id="cd04465">
    <property type="entry name" value="S1_RPS1_repeat_ec2_hs2"/>
    <property type="match status" value="1"/>
</dbReference>
<dbReference type="PROSITE" id="PS50126">
    <property type="entry name" value="S1"/>
    <property type="match status" value="4"/>
</dbReference>
<dbReference type="SUPFAM" id="SSF50249">
    <property type="entry name" value="Nucleic acid-binding proteins"/>
    <property type="match status" value="4"/>
</dbReference>
<comment type="similarity">
    <text evidence="1">Belongs to the bacterial ribosomal protein bS1 family.</text>
</comment>
<dbReference type="PANTHER" id="PTHR10724:SF7">
    <property type="entry name" value="SMALL RIBOSOMAL SUBUNIT PROTEIN BS1C"/>
    <property type="match status" value="1"/>
</dbReference>
<dbReference type="CDD" id="cd05688">
    <property type="entry name" value="S1_RPS1_repeat_ec3"/>
    <property type="match status" value="1"/>
</dbReference>
<evidence type="ECO:0000259" key="5">
    <source>
        <dbReference type="PROSITE" id="PS50126"/>
    </source>
</evidence>
<dbReference type="GO" id="GO:0005840">
    <property type="term" value="C:ribosome"/>
    <property type="evidence" value="ECO:0007669"/>
    <property type="project" value="UniProtKB-KW"/>
</dbReference>
<evidence type="ECO:0000256" key="4">
    <source>
        <dbReference type="SAM" id="MobiDB-lite"/>
    </source>
</evidence>
<sequence>MTEFENNQVESGNESMEAALDNFQEVKVGDIVKGEVLAIEDKQAIVGIEGAGVEGVVPAKELSTLPVEDINEAVKVGDVLELVVISAIGKDKENGSYLLSKRRLDAKKVWEDIEKDFQEGKIIEAPVTNVVKGGLVVDVGVRGFVPASMVEDHFVADFEDYKGKTLTFKIVEIEPSENRLILSHKAVVEAEKAKQKEALLADLYEGQEVEGKVARLTDFGAFVDLGGIDGLVHVSEISHGHVGKPSDVLSVGDTVNVRILSVDADKERVSLSIKDTLPGPWTNIEEQAAVGSVLTGTIKRLTSFGAFVEVFPGVEGLIHISQISHKHIATPHEVLQEGDEVQVKVLEVNPSEHRIALSIKALEKAENTNETQEVSEDDYQLPEESTGFTMGDILGDALKDSDEE</sequence>
<dbReference type="NCBIfam" id="NF005208">
    <property type="entry name" value="PRK06676.1"/>
    <property type="match status" value="1"/>
</dbReference>
<dbReference type="PRINTS" id="PR00681">
    <property type="entry name" value="RIBOSOMALS1"/>
</dbReference>
<reference evidence="6 7" key="1">
    <citation type="submission" date="2023-03" db="EMBL/GenBank/DDBJ databases">
        <authorList>
            <person name="Shen W."/>
            <person name="Cai J."/>
        </authorList>
    </citation>
    <scope>NUCLEOTIDE SEQUENCE [LARGE SCALE GENOMIC DNA]</scope>
    <source>
        <strain evidence="6 7">B516</strain>
    </source>
</reference>
<dbReference type="Proteomes" id="UP001253851">
    <property type="component" value="Unassembled WGS sequence"/>
</dbReference>
<protein>
    <submittedName>
        <fullName evidence="6">30S ribosomal protein S1</fullName>
    </submittedName>
</protein>
<evidence type="ECO:0000313" key="7">
    <source>
        <dbReference type="Proteomes" id="UP001253851"/>
    </source>
</evidence>
<feature type="domain" description="S1 motif" evidence="5">
    <location>
        <begin position="291"/>
        <end position="360"/>
    </location>
</feature>
<dbReference type="PANTHER" id="PTHR10724">
    <property type="entry name" value="30S RIBOSOMAL PROTEIN S1"/>
    <property type="match status" value="1"/>
</dbReference>
<dbReference type="InterPro" id="IPR050437">
    <property type="entry name" value="Ribos_protein_bS1-like"/>
</dbReference>
<keyword evidence="2 6" id="KW-0689">Ribosomal protein</keyword>
<dbReference type="InterPro" id="IPR035104">
    <property type="entry name" value="Ribosomal_protein_S1-like"/>
</dbReference>
<gene>
    <name evidence="6" type="primary">rpsA</name>
    <name evidence="6" type="ORF">P7I34_09925</name>
</gene>
<dbReference type="Gene3D" id="2.40.50.140">
    <property type="entry name" value="Nucleic acid-binding proteins"/>
    <property type="match status" value="4"/>
</dbReference>
<dbReference type="GO" id="GO:1990904">
    <property type="term" value="C:ribonucleoprotein complex"/>
    <property type="evidence" value="ECO:0007669"/>
    <property type="project" value="UniProtKB-KW"/>
</dbReference>
<organism evidence="6 7">
    <name type="scientific">Enterococcus casseliflavus</name>
    <name type="common">Enterococcus flavescens</name>
    <dbReference type="NCBI Taxonomy" id="37734"/>
    <lineage>
        <taxon>Bacteria</taxon>
        <taxon>Bacillati</taxon>
        <taxon>Bacillota</taxon>
        <taxon>Bacilli</taxon>
        <taxon>Lactobacillales</taxon>
        <taxon>Enterococcaceae</taxon>
        <taxon>Enterococcus</taxon>
    </lineage>
</organism>
<feature type="domain" description="S1 motif" evidence="5">
    <location>
        <begin position="206"/>
        <end position="274"/>
    </location>
</feature>
<dbReference type="EMBL" id="JARQDZ010000003">
    <property type="protein sequence ID" value="MDT2982980.1"/>
    <property type="molecule type" value="Genomic_DNA"/>
</dbReference>
<evidence type="ECO:0000256" key="2">
    <source>
        <dbReference type="ARBA" id="ARBA00022980"/>
    </source>
</evidence>
<accession>A0ABD5FL90</accession>
<dbReference type="Pfam" id="PF00575">
    <property type="entry name" value="S1"/>
    <property type="match status" value="4"/>
</dbReference>
<evidence type="ECO:0000256" key="3">
    <source>
        <dbReference type="ARBA" id="ARBA00023274"/>
    </source>
</evidence>
<dbReference type="AlphaFoldDB" id="A0ABD5FL90"/>